<comment type="caution">
    <text evidence="2">The sequence shown here is derived from an EMBL/GenBank/DDBJ whole genome shotgun (WGS) entry which is preliminary data.</text>
</comment>
<evidence type="ECO:0000313" key="2">
    <source>
        <dbReference type="EMBL" id="RAK63177.1"/>
    </source>
</evidence>
<keyword evidence="3" id="KW-1185">Reference proteome</keyword>
<accession>A0A328B8B8</accession>
<reference evidence="3" key="1">
    <citation type="submission" date="2018-05" db="EMBL/GenBank/DDBJ databases">
        <authorList>
            <person name="Nie L."/>
        </authorList>
    </citation>
    <scope>NUCLEOTIDE SEQUENCE [LARGE SCALE GENOMIC DNA]</scope>
    <source>
        <strain evidence="3">NL</strain>
    </source>
</reference>
<keyword evidence="1" id="KW-0812">Transmembrane</keyword>
<protein>
    <submittedName>
        <fullName evidence="2">Carotenoid biosynthesis protein</fullName>
    </submittedName>
</protein>
<dbReference type="OrthoDB" id="9811293at2"/>
<feature type="transmembrane region" description="Helical" evidence="1">
    <location>
        <begin position="116"/>
        <end position="138"/>
    </location>
</feature>
<dbReference type="RefSeq" id="WP_111480254.1">
    <property type="nucleotide sequence ID" value="NZ_QHKM01000010.1"/>
</dbReference>
<feature type="transmembrane region" description="Helical" evidence="1">
    <location>
        <begin position="81"/>
        <end position="104"/>
    </location>
</feature>
<feature type="transmembrane region" description="Helical" evidence="1">
    <location>
        <begin position="211"/>
        <end position="230"/>
    </location>
</feature>
<feature type="transmembrane region" description="Helical" evidence="1">
    <location>
        <begin position="24"/>
        <end position="44"/>
    </location>
</feature>
<dbReference type="InterPro" id="IPR007354">
    <property type="entry name" value="CruF-like"/>
</dbReference>
<feature type="transmembrane region" description="Helical" evidence="1">
    <location>
        <begin position="150"/>
        <end position="173"/>
    </location>
</feature>
<dbReference type="AlphaFoldDB" id="A0A328B8B8"/>
<feature type="transmembrane region" description="Helical" evidence="1">
    <location>
        <begin position="179"/>
        <end position="199"/>
    </location>
</feature>
<keyword evidence="1" id="KW-1133">Transmembrane helix</keyword>
<evidence type="ECO:0000313" key="3">
    <source>
        <dbReference type="Proteomes" id="UP000248553"/>
    </source>
</evidence>
<keyword evidence="1" id="KW-0472">Membrane</keyword>
<proteinExistence type="predicted"/>
<evidence type="ECO:0000256" key="1">
    <source>
        <dbReference type="SAM" id="Phobius"/>
    </source>
</evidence>
<dbReference type="Pfam" id="PF04240">
    <property type="entry name" value="Caroten_synth"/>
    <property type="match status" value="1"/>
</dbReference>
<dbReference type="PANTHER" id="PTHR39419:SF1">
    <property type="entry name" value="SLL0814 PROTEIN"/>
    <property type="match status" value="1"/>
</dbReference>
<name>A0A328B8B8_9BACT</name>
<dbReference type="PANTHER" id="PTHR39419">
    <property type="entry name" value="SLL0814 PROTEIN"/>
    <property type="match status" value="1"/>
</dbReference>
<dbReference type="Proteomes" id="UP000248553">
    <property type="component" value="Unassembled WGS sequence"/>
</dbReference>
<sequence>MPQPDQLTSPVATPATPGPAPRRLLAAQLVLLLFYATGFVGLGLSHDPGFYLQFMPLTLLLTAALLLAFDRHSPAPMFGWFGLTVMLVGFGVEVAGVQTSAIFGNYSYGTTMGPRLLEVPIIIGLNWLILTYLAGGLAQRLPLPGFGRALLAALLMVGMDVCIEPVAVHFGWWKWFADVIPLQNFKAWFALSLILQVYLNRSHVQPGRNPLVPFVYLLQLLFFFGLGWLIG</sequence>
<feature type="transmembrane region" description="Helical" evidence="1">
    <location>
        <begin position="50"/>
        <end position="69"/>
    </location>
</feature>
<gene>
    <name evidence="2" type="ORF">DLM85_21550</name>
</gene>
<organism evidence="2 3">
    <name type="scientific">Hymenobacter edaphi</name>
    <dbReference type="NCBI Taxonomy" id="2211146"/>
    <lineage>
        <taxon>Bacteria</taxon>
        <taxon>Pseudomonadati</taxon>
        <taxon>Bacteroidota</taxon>
        <taxon>Cytophagia</taxon>
        <taxon>Cytophagales</taxon>
        <taxon>Hymenobacteraceae</taxon>
        <taxon>Hymenobacter</taxon>
    </lineage>
</organism>
<dbReference type="EMBL" id="QHKM01000010">
    <property type="protein sequence ID" value="RAK63177.1"/>
    <property type="molecule type" value="Genomic_DNA"/>
</dbReference>